<dbReference type="EMBL" id="CP163435">
    <property type="protein sequence ID" value="XDQ27220.1"/>
    <property type="molecule type" value="Genomic_DNA"/>
</dbReference>
<dbReference type="PROSITE" id="PS51257">
    <property type="entry name" value="PROKAR_LIPOPROTEIN"/>
    <property type="match status" value="1"/>
</dbReference>
<feature type="signal peptide" evidence="2">
    <location>
        <begin position="1"/>
        <end position="26"/>
    </location>
</feature>
<feature type="compositionally biased region" description="Pro residues" evidence="1">
    <location>
        <begin position="278"/>
        <end position="294"/>
    </location>
</feature>
<accession>A0AB39P8Z5</accession>
<name>A0AB39P8Z5_9ACTN</name>
<feature type="compositionally biased region" description="Low complexity" evidence="1">
    <location>
        <begin position="46"/>
        <end position="68"/>
    </location>
</feature>
<keyword evidence="2" id="KW-0732">Signal</keyword>
<feature type="region of interest" description="Disordered" evidence="1">
    <location>
        <begin position="265"/>
        <end position="306"/>
    </location>
</feature>
<proteinExistence type="predicted"/>
<gene>
    <name evidence="3" type="ORF">AB5J56_22005</name>
</gene>
<evidence type="ECO:0000256" key="1">
    <source>
        <dbReference type="SAM" id="MobiDB-lite"/>
    </source>
</evidence>
<feature type="region of interest" description="Disordered" evidence="1">
    <location>
        <begin position="31"/>
        <end position="69"/>
    </location>
</feature>
<evidence type="ECO:0000256" key="2">
    <source>
        <dbReference type="SAM" id="SignalP"/>
    </source>
</evidence>
<organism evidence="3">
    <name type="scientific">Streptomyces sp. R21</name>
    <dbReference type="NCBI Taxonomy" id="3238627"/>
    <lineage>
        <taxon>Bacteria</taxon>
        <taxon>Bacillati</taxon>
        <taxon>Actinomycetota</taxon>
        <taxon>Actinomycetes</taxon>
        <taxon>Kitasatosporales</taxon>
        <taxon>Streptomycetaceae</taxon>
        <taxon>Streptomyces</taxon>
    </lineage>
</organism>
<sequence>MNRPSSRPSRLLASALTAGVLLSAAACSRGDADRAAEGDGDGGPGHRAAAASPAAAQESPAASASASPTLTDAQARAALITGGDLGEAWSATQGGATWRDGLLKSTTDAAGKDADCGRLLDGVYTEELLGEPKGVRAAAGFDDADNQGQLHYQVAAYGKADVDAKLAWLRSLPAKCARFTATDVRGGRQTVQVAPVALPGVGDAREGLRVTMAGAEADSEAPALTLDVAAVRVGDHAVLVTNGGLAGVEDGTTQRAVQLGTPRLQDAIAGRAPAQQPTQPPVQPVQPPAEPAQPPADDQGDYDEEG</sequence>
<dbReference type="AlphaFoldDB" id="A0AB39P8Z5"/>
<evidence type="ECO:0008006" key="4">
    <source>
        <dbReference type="Google" id="ProtNLM"/>
    </source>
</evidence>
<protein>
    <recommendedName>
        <fullName evidence="4">Lipoprotein</fullName>
    </recommendedName>
</protein>
<evidence type="ECO:0000313" key="3">
    <source>
        <dbReference type="EMBL" id="XDQ27220.1"/>
    </source>
</evidence>
<dbReference type="RefSeq" id="WP_369234475.1">
    <property type="nucleotide sequence ID" value="NZ_CP163435.1"/>
</dbReference>
<feature type="chain" id="PRO_5044317455" description="Lipoprotein" evidence="2">
    <location>
        <begin position="27"/>
        <end position="306"/>
    </location>
</feature>
<reference evidence="3" key="1">
    <citation type="submission" date="2024-07" db="EMBL/GenBank/DDBJ databases">
        <authorList>
            <person name="Yu S.T."/>
        </authorList>
    </citation>
    <scope>NUCLEOTIDE SEQUENCE</scope>
    <source>
        <strain evidence="3">R21</strain>
    </source>
</reference>